<feature type="domain" description="N-sulphoglucosamine sulphohydrolase C-terminal" evidence="3">
    <location>
        <begin position="382"/>
        <end position="534"/>
    </location>
</feature>
<dbReference type="Gene3D" id="3.40.720.10">
    <property type="entry name" value="Alkaline Phosphatase, subunit A"/>
    <property type="match status" value="2"/>
</dbReference>
<evidence type="ECO:0000313" key="5">
    <source>
        <dbReference type="Proteomes" id="UP000199060"/>
    </source>
</evidence>
<dbReference type="EMBL" id="FNAC01000001">
    <property type="protein sequence ID" value="SDC51379.1"/>
    <property type="molecule type" value="Genomic_DNA"/>
</dbReference>
<accession>A0A1G6M7A3</accession>
<evidence type="ECO:0000259" key="3">
    <source>
        <dbReference type="Pfam" id="PF16347"/>
    </source>
</evidence>
<name>A0A1G6M7A3_9BACT</name>
<dbReference type="PANTHER" id="PTHR43108:SF6">
    <property type="entry name" value="N-SULPHOGLUCOSAMINE SULPHOHYDROLASE"/>
    <property type="match status" value="1"/>
</dbReference>
<dbReference type="CDD" id="cd16031">
    <property type="entry name" value="G6S_like"/>
    <property type="match status" value="1"/>
</dbReference>
<comment type="similarity">
    <text evidence="1">Belongs to the sulfatase family.</text>
</comment>
<dbReference type="InterPro" id="IPR032506">
    <property type="entry name" value="SGSH_C"/>
</dbReference>
<protein>
    <submittedName>
        <fullName evidence="4">Arylsulfatase A</fullName>
    </submittedName>
</protein>
<keyword evidence="5" id="KW-1185">Reference proteome</keyword>
<proteinExistence type="inferred from homology"/>
<evidence type="ECO:0000256" key="1">
    <source>
        <dbReference type="ARBA" id="ARBA00008779"/>
    </source>
</evidence>
<dbReference type="Pfam" id="PF16347">
    <property type="entry name" value="SGSH_C"/>
    <property type="match status" value="1"/>
</dbReference>
<dbReference type="STRING" id="686796.SAMN04488104_100143"/>
<sequence>MGLIDIFSKFELHYEGIPMRNLKRLLVGLVAVFLYSCENQEATKEERPNIVFIMSDDHAYQAISAYSDHLIETPNIDRIAEMGMLFTNATVTNSICAPSRATILTGLHSHLNGKIDNDFPFDTTNVTFPQLFQDAGYQTAMFGKLHFGNNPKGFDQFKILPGQGAYYNPDFITKNEGNIQAEGYVTDIITDMTLDWLENEREEEDPFLLFYLHKAPHREWLPAERHIAEFTDRTFVEPPTLFDDYSGRGRAAKEAEMNLLKHMNWAGDSKIYPEVMDELGIPDASGWDKGAFEREVGRLNASQRANWDAVYGPMNEEFKANYADMSEEDLMRWRYQRYMQDYLGTIQAVDENVGRVLDYLEENNMMENTIIVYTSDQGFYLGEHGWFDKRFVYDESFKTPLLVAWPGKVQAGSKSTEMVQNLDFAQTFLDAAGIPAPDQMQGESLVPLLTGNTEKWTRDAVYYHYYEYPSVHMVKRHYAIVTEEYKLTHYYFDVDEWELIDRLNDPMELKNVYDDPAYAEIKEELHTKLEGLREKYGDNAQISQQYLDRYLDRLEETQQFGAANKEVTRKILEDRKKQDE</sequence>
<reference evidence="5" key="1">
    <citation type="submission" date="2016-10" db="EMBL/GenBank/DDBJ databases">
        <authorList>
            <person name="Varghese N."/>
            <person name="Submissions S."/>
        </authorList>
    </citation>
    <scope>NUCLEOTIDE SEQUENCE [LARGE SCALE GENOMIC DNA]</scope>
    <source>
        <strain evidence="5">DSM 23095</strain>
    </source>
</reference>
<dbReference type="InterPro" id="IPR024607">
    <property type="entry name" value="Sulfatase_CS"/>
</dbReference>
<evidence type="ECO:0000313" key="4">
    <source>
        <dbReference type="EMBL" id="SDC51379.1"/>
    </source>
</evidence>
<dbReference type="PROSITE" id="PS00523">
    <property type="entry name" value="SULFATASE_1"/>
    <property type="match status" value="1"/>
</dbReference>
<dbReference type="Proteomes" id="UP000199060">
    <property type="component" value="Unassembled WGS sequence"/>
</dbReference>
<dbReference type="PANTHER" id="PTHR43108">
    <property type="entry name" value="N-ACETYLGLUCOSAMINE-6-SULFATASE FAMILY MEMBER"/>
    <property type="match status" value="1"/>
</dbReference>
<dbReference type="AlphaFoldDB" id="A0A1G6M7A3"/>
<organism evidence="4 5">
    <name type="scientific">Algoriphagus faecimaris</name>
    <dbReference type="NCBI Taxonomy" id="686796"/>
    <lineage>
        <taxon>Bacteria</taxon>
        <taxon>Pseudomonadati</taxon>
        <taxon>Bacteroidota</taxon>
        <taxon>Cytophagia</taxon>
        <taxon>Cytophagales</taxon>
        <taxon>Cyclobacteriaceae</taxon>
        <taxon>Algoriphagus</taxon>
    </lineage>
</organism>
<dbReference type="SUPFAM" id="SSF53649">
    <property type="entry name" value="Alkaline phosphatase-like"/>
    <property type="match status" value="1"/>
</dbReference>
<dbReference type="GO" id="GO:0016787">
    <property type="term" value="F:hydrolase activity"/>
    <property type="evidence" value="ECO:0007669"/>
    <property type="project" value="UniProtKB-KW"/>
</dbReference>
<keyword evidence="2" id="KW-0378">Hydrolase</keyword>
<dbReference type="InterPro" id="IPR017850">
    <property type="entry name" value="Alkaline_phosphatase_core_sf"/>
</dbReference>
<evidence type="ECO:0000256" key="2">
    <source>
        <dbReference type="ARBA" id="ARBA00022801"/>
    </source>
</evidence>
<gene>
    <name evidence="4" type="ORF">SAMN04488104_100143</name>
</gene>